<accession>A0A6B0Y2P7</accession>
<dbReference type="InterPro" id="IPR000073">
    <property type="entry name" value="AB_hydrolase_1"/>
</dbReference>
<comment type="caution">
    <text evidence="2">The sequence shown here is derived from an EMBL/GenBank/DDBJ whole genome shotgun (WGS) entry which is preliminary data.</text>
</comment>
<dbReference type="Pfam" id="PF12697">
    <property type="entry name" value="Abhydrolase_6"/>
    <property type="match status" value="1"/>
</dbReference>
<dbReference type="EMBL" id="VXRY01000539">
    <property type="protein sequence ID" value="MXY34988.1"/>
    <property type="molecule type" value="Genomic_DNA"/>
</dbReference>
<dbReference type="Gene3D" id="3.40.50.1820">
    <property type="entry name" value="alpha/beta hydrolase"/>
    <property type="match status" value="1"/>
</dbReference>
<evidence type="ECO:0000259" key="1">
    <source>
        <dbReference type="Pfam" id="PF12697"/>
    </source>
</evidence>
<organism evidence="2">
    <name type="scientific">Boseongicola sp. SB0664_bin_43</name>
    <dbReference type="NCBI Taxonomy" id="2604844"/>
    <lineage>
        <taxon>Bacteria</taxon>
        <taxon>Pseudomonadati</taxon>
        <taxon>Pseudomonadota</taxon>
        <taxon>Alphaproteobacteria</taxon>
        <taxon>Rhodobacterales</taxon>
        <taxon>Paracoccaceae</taxon>
        <taxon>Boseongicola</taxon>
    </lineage>
</organism>
<keyword evidence="2" id="KW-0378">Hydrolase</keyword>
<dbReference type="AlphaFoldDB" id="A0A6B0Y2P7"/>
<sequence length="121" mass="13125">IESLADAVMERWFSREFRNTPGLVAWRNMLTRQPDDGYIGGSAAISGTDFHATTANLTLPTLVIAGSEDGSTPPDLVRETAGLVEGSRFVLIRQAGHLPMVERPEEFAGHLTAFLEDLGRG</sequence>
<proteinExistence type="predicted"/>
<evidence type="ECO:0000313" key="2">
    <source>
        <dbReference type="EMBL" id="MXY34988.1"/>
    </source>
</evidence>
<dbReference type="GO" id="GO:0016787">
    <property type="term" value="F:hydrolase activity"/>
    <property type="evidence" value="ECO:0007669"/>
    <property type="project" value="UniProtKB-KW"/>
</dbReference>
<name>A0A6B0Y2P7_9RHOB</name>
<dbReference type="InterPro" id="IPR029058">
    <property type="entry name" value="AB_hydrolase_fold"/>
</dbReference>
<feature type="non-terminal residue" evidence="2">
    <location>
        <position position="1"/>
    </location>
</feature>
<gene>
    <name evidence="2" type="ORF">F4Y60_13085</name>
</gene>
<feature type="domain" description="AB hydrolase-1" evidence="1">
    <location>
        <begin position="10"/>
        <end position="108"/>
    </location>
</feature>
<reference evidence="2" key="1">
    <citation type="submission" date="2019-09" db="EMBL/GenBank/DDBJ databases">
        <title>Characterisation of the sponge microbiome using genome-centric metagenomics.</title>
        <authorList>
            <person name="Engelberts J.P."/>
            <person name="Robbins S.J."/>
            <person name="De Goeij J.M."/>
            <person name="Aranda M."/>
            <person name="Bell S.C."/>
            <person name="Webster N.S."/>
        </authorList>
    </citation>
    <scope>NUCLEOTIDE SEQUENCE</scope>
    <source>
        <strain evidence="2">SB0664_bin_43</strain>
    </source>
</reference>
<protein>
    <submittedName>
        <fullName evidence="2">Alpha/beta fold hydrolase</fullName>
    </submittedName>
</protein>
<dbReference type="SUPFAM" id="SSF53474">
    <property type="entry name" value="alpha/beta-Hydrolases"/>
    <property type="match status" value="1"/>
</dbReference>